<dbReference type="SFLD" id="SFLDG00180">
    <property type="entry name" value="muconate_cycloisomerase"/>
    <property type="match status" value="1"/>
</dbReference>
<dbReference type="GO" id="GO:0046872">
    <property type="term" value="F:metal ion binding"/>
    <property type="evidence" value="ECO:0007669"/>
    <property type="project" value="UniProtKB-KW"/>
</dbReference>
<dbReference type="InterPro" id="IPR036849">
    <property type="entry name" value="Enolase-like_C_sf"/>
</dbReference>
<keyword evidence="1" id="KW-0479">Metal-binding</keyword>
<evidence type="ECO:0000259" key="3">
    <source>
        <dbReference type="SMART" id="SM00922"/>
    </source>
</evidence>
<dbReference type="PANTHER" id="PTHR48073:SF2">
    <property type="entry name" value="O-SUCCINYLBENZOATE SYNTHASE"/>
    <property type="match status" value="1"/>
</dbReference>
<name>A0A0A2C5P5_PROMR</name>
<organism evidence="4 5">
    <name type="scientific">Prochlorococcus marinus str. PAC1</name>
    <dbReference type="NCBI Taxonomy" id="59924"/>
    <lineage>
        <taxon>Bacteria</taxon>
        <taxon>Bacillati</taxon>
        <taxon>Cyanobacteriota</taxon>
        <taxon>Cyanophyceae</taxon>
        <taxon>Synechococcales</taxon>
        <taxon>Prochlorococcaceae</taxon>
        <taxon>Prochlorococcus</taxon>
    </lineage>
</organism>
<dbReference type="GO" id="GO:0009234">
    <property type="term" value="P:menaquinone biosynthetic process"/>
    <property type="evidence" value="ECO:0007669"/>
    <property type="project" value="UniProtKB-UniRule"/>
</dbReference>
<dbReference type="NCBIfam" id="TIGR01927">
    <property type="entry name" value="menC_gam_Gplu"/>
    <property type="match status" value="1"/>
</dbReference>
<proteinExistence type="predicted"/>
<dbReference type="SFLD" id="SFLDF00009">
    <property type="entry name" value="o-succinylbenzoate_synthase"/>
    <property type="match status" value="1"/>
</dbReference>
<dbReference type="EC" id="4.2.1.113" evidence="2"/>
<gene>
    <name evidence="4" type="ORF">EV03_0410</name>
</gene>
<dbReference type="CDD" id="cd03320">
    <property type="entry name" value="OSBS"/>
    <property type="match status" value="1"/>
</dbReference>
<dbReference type="GO" id="GO:0043748">
    <property type="term" value="F:O-succinylbenzoate synthase activity"/>
    <property type="evidence" value="ECO:0007669"/>
    <property type="project" value="UniProtKB-EC"/>
</dbReference>
<feature type="domain" description="Mandelate racemase/muconate lactonizing enzyme C-terminal" evidence="3">
    <location>
        <begin position="125"/>
        <end position="225"/>
    </location>
</feature>
<dbReference type="InterPro" id="IPR029065">
    <property type="entry name" value="Enolase_C-like"/>
</dbReference>
<dbReference type="Gene3D" id="3.20.20.120">
    <property type="entry name" value="Enolase-like C-terminal domain"/>
    <property type="match status" value="1"/>
</dbReference>
<dbReference type="RefSeq" id="WP_036904665.1">
    <property type="nucleotide sequence ID" value="NZ_CP138967.1"/>
</dbReference>
<dbReference type="Gene3D" id="3.30.390.10">
    <property type="entry name" value="Enolase-like, N-terminal domain"/>
    <property type="match status" value="1"/>
</dbReference>
<comment type="caution">
    <text evidence="4">The sequence shown here is derived from an EMBL/GenBank/DDBJ whole genome shotgun (WGS) entry which is preliminary data.</text>
</comment>
<evidence type="ECO:0000256" key="2">
    <source>
        <dbReference type="NCBIfam" id="TIGR01927"/>
    </source>
</evidence>
<dbReference type="Pfam" id="PF13378">
    <property type="entry name" value="MR_MLE_C"/>
    <property type="match status" value="1"/>
</dbReference>
<dbReference type="SMART" id="SM00922">
    <property type="entry name" value="MR_MLE"/>
    <property type="match status" value="1"/>
</dbReference>
<dbReference type="PANTHER" id="PTHR48073">
    <property type="entry name" value="O-SUCCINYLBENZOATE SYNTHASE-RELATED"/>
    <property type="match status" value="1"/>
</dbReference>
<keyword evidence="4" id="KW-0456">Lyase</keyword>
<dbReference type="EMBL" id="JNAX01000005">
    <property type="protein sequence ID" value="KGG21671.1"/>
    <property type="molecule type" value="Genomic_DNA"/>
</dbReference>
<evidence type="ECO:0000313" key="5">
    <source>
        <dbReference type="Proteomes" id="UP000030392"/>
    </source>
</evidence>
<dbReference type="InterPro" id="IPR013342">
    <property type="entry name" value="Mandelate_racemase_C"/>
</dbReference>
<dbReference type="Proteomes" id="UP000030392">
    <property type="component" value="Unassembled WGS sequence"/>
</dbReference>
<dbReference type="SUPFAM" id="SSF54826">
    <property type="entry name" value="Enolase N-terminal domain-like"/>
    <property type="match status" value="1"/>
</dbReference>
<evidence type="ECO:0000313" key="4">
    <source>
        <dbReference type="EMBL" id="KGG21671.1"/>
    </source>
</evidence>
<reference evidence="5" key="1">
    <citation type="journal article" date="2014" name="Sci. Data">
        <title>Genomes of diverse isolates of the marine cyanobacterium Prochlorococcus.</title>
        <authorList>
            <person name="Biller S."/>
            <person name="Berube P."/>
            <person name="Thompson J."/>
            <person name="Kelly L."/>
            <person name="Roggensack S."/>
            <person name="Awad L."/>
            <person name="Roache-Johnson K."/>
            <person name="Ding H."/>
            <person name="Giovannoni S.J."/>
            <person name="Moore L.R."/>
            <person name="Chisholm S.W."/>
        </authorList>
    </citation>
    <scope>NUCLEOTIDE SEQUENCE [LARGE SCALE GENOMIC DNA]</scope>
    <source>
        <strain evidence="5">PAC1</strain>
    </source>
</reference>
<protein>
    <recommendedName>
        <fullName evidence="2">o-succinylbenzoate synthase</fullName>
        <ecNumber evidence="2">4.2.1.113</ecNumber>
    </recommendedName>
</protein>
<dbReference type="InterPro" id="IPR029017">
    <property type="entry name" value="Enolase-like_N"/>
</dbReference>
<evidence type="ECO:0000256" key="1">
    <source>
        <dbReference type="ARBA" id="ARBA00022723"/>
    </source>
</evidence>
<accession>A0A0A2C5P5</accession>
<dbReference type="AlphaFoldDB" id="A0A0A2C5P5"/>
<sequence length="323" mass="36679">MKLIINIKPFSFQLTRKLITSQGIIHNKVGLLLQIKDSNGNYGWGEVSPIEKKELEKSIESLDFIGKQTTKDSIENYLFELPGALAFGLGSCLADLESLTQRKLNLEGFDVAKSAYLLPTDIDPLESIRKYVDESNEKKSSCTIKWKVSHLENNFKEEKTLQKILDILPNNFKLRIDPNGGWSRQKAQEWSNELKNEPRLEWIEQPLPSKDIEGLFSLATQIPIALDESLVEFPYLRKTWKSWQIRRPALDGDPRLLLKEIEQEDSQTVISTAFETGIGRRWVNHLAARQVKGGNPCAPGLAPGWCPKGPLFNNNPKLVWEAV</sequence>
<dbReference type="SFLD" id="SFLDS00001">
    <property type="entry name" value="Enolase"/>
    <property type="match status" value="1"/>
</dbReference>
<dbReference type="SUPFAM" id="SSF51604">
    <property type="entry name" value="Enolase C-terminal domain-like"/>
    <property type="match status" value="1"/>
</dbReference>